<accession>A0AAV2GLW1</accession>
<dbReference type="PANTHER" id="PTHR34222">
    <property type="entry name" value="GAG_PRE-INTEGRS DOMAIN-CONTAINING PROTEIN"/>
    <property type="match status" value="1"/>
</dbReference>
<evidence type="ECO:0000313" key="2">
    <source>
        <dbReference type="EMBL" id="CAL1411282.1"/>
    </source>
</evidence>
<feature type="compositionally biased region" description="Low complexity" evidence="1">
    <location>
        <begin position="123"/>
        <end position="140"/>
    </location>
</feature>
<gene>
    <name evidence="2" type="ORF">LTRI10_LOCUS50648</name>
</gene>
<dbReference type="AlphaFoldDB" id="A0AAV2GLW1"/>
<evidence type="ECO:0000256" key="1">
    <source>
        <dbReference type="SAM" id="MobiDB-lite"/>
    </source>
</evidence>
<name>A0AAV2GLW1_9ROSI</name>
<proteinExistence type="predicted"/>
<feature type="region of interest" description="Disordered" evidence="1">
    <location>
        <begin position="98"/>
        <end position="140"/>
    </location>
</feature>
<sequence length="188" mass="20573">MKPLPTVVAAYADLLQHEQKLRADKGKGSSQSVALAAYGNQSGQRPNAQGVGQNQMLNNRPVQRPNKEEVTSETGLFCRYCKMTNHNINDCWRLKRKNQGQPGNANARFAGAVNDGDDVSQESQSVQNNGNANQSSNGNVFNMQLTGEEFNKLRFLLQGVPNSPSPSPSPPHSPRPSNLQDDWLGKTK</sequence>
<evidence type="ECO:0000313" key="3">
    <source>
        <dbReference type="Proteomes" id="UP001497516"/>
    </source>
</evidence>
<dbReference type="Proteomes" id="UP001497516">
    <property type="component" value="Chromosome 9"/>
</dbReference>
<feature type="region of interest" description="Disordered" evidence="1">
    <location>
        <begin position="152"/>
        <end position="188"/>
    </location>
</feature>
<organism evidence="2 3">
    <name type="scientific">Linum trigynum</name>
    <dbReference type="NCBI Taxonomy" id="586398"/>
    <lineage>
        <taxon>Eukaryota</taxon>
        <taxon>Viridiplantae</taxon>
        <taxon>Streptophyta</taxon>
        <taxon>Embryophyta</taxon>
        <taxon>Tracheophyta</taxon>
        <taxon>Spermatophyta</taxon>
        <taxon>Magnoliopsida</taxon>
        <taxon>eudicotyledons</taxon>
        <taxon>Gunneridae</taxon>
        <taxon>Pentapetalae</taxon>
        <taxon>rosids</taxon>
        <taxon>fabids</taxon>
        <taxon>Malpighiales</taxon>
        <taxon>Linaceae</taxon>
        <taxon>Linum</taxon>
    </lineage>
</organism>
<reference evidence="2 3" key="1">
    <citation type="submission" date="2024-04" db="EMBL/GenBank/DDBJ databases">
        <authorList>
            <person name="Fracassetti M."/>
        </authorList>
    </citation>
    <scope>NUCLEOTIDE SEQUENCE [LARGE SCALE GENOMIC DNA]</scope>
</reference>
<feature type="compositionally biased region" description="Polar residues" evidence="1">
    <location>
        <begin position="40"/>
        <end position="61"/>
    </location>
</feature>
<feature type="region of interest" description="Disordered" evidence="1">
    <location>
        <begin position="40"/>
        <end position="69"/>
    </location>
</feature>
<protein>
    <submittedName>
        <fullName evidence="2">Uncharacterized protein</fullName>
    </submittedName>
</protein>
<feature type="compositionally biased region" description="Pro residues" evidence="1">
    <location>
        <begin position="163"/>
        <end position="174"/>
    </location>
</feature>
<dbReference type="PANTHER" id="PTHR34222:SF100">
    <property type="entry name" value="CCHC-TYPE DOMAIN-CONTAINING PROTEIN"/>
    <property type="match status" value="1"/>
</dbReference>
<keyword evidence="3" id="KW-1185">Reference proteome</keyword>
<dbReference type="EMBL" id="OZ034822">
    <property type="protein sequence ID" value="CAL1411282.1"/>
    <property type="molecule type" value="Genomic_DNA"/>
</dbReference>